<feature type="region of interest" description="Disordered" evidence="1">
    <location>
        <begin position="368"/>
        <end position="390"/>
    </location>
</feature>
<feature type="domain" description="DUF6708" evidence="3">
    <location>
        <begin position="120"/>
        <end position="257"/>
    </location>
</feature>
<keyword evidence="5" id="KW-1185">Reference proteome</keyword>
<keyword evidence="2" id="KW-0472">Membrane</keyword>
<feature type="compositionally biased region" description="Basic residues" evidence="1">
    <location>
        <begin position="381"/>
        <end position="390"/>
    </location>
</feature>
<keyword evidence="2" id="KW-0812">Transmembrane</keyword>
<dbReference type="Proteomes" id="UP001500547">
    <property type="component" value="Unassembled WGS sequence"/>
</dbReference>
<feature type="transmembrane region" description="Helical" evidence="2">
    <location>
        <begin position="101"/>
        <end position="129"/>
    </location>
</feature>
<organism evidence="4 5">
    <name type="scientific">Viridibacterium curvum</name>
    <dbReference type="NCBI Taxonomy" id="1101404"/>
    <lineage>
        <taxon>Bacteria</taxon>
        <taxon>Pseudomonadati</taxon>
        <taxon>Pseudomonadota</taxon>
        <taxon>Betaproteobacteria</taxon>
        <taxon>Rhodocyclales</taxon>
        <taxon>Rhodocyclaceae</taxon>
        <taxon>Viridibacterium</taxon>
    </lineage>
</organism>
<feature type="transmembrane region" description="Helical" evidence="2">
    <location>
        <begin position="274"/>
        <end position="295"/>
    </location>
</feature>
<dbReference type="EMBL" id="BAABLD010000017">
    <property type="protein sequence ID" value="GAA5172334.1"/>
    <property type="molecule type" value="Genomic_DNA"/>
</dbReference>
<protein>
    <recommendedName>
        <fullName evidence="3">DUF6708 domain-containing protein</fullName>
    </recommendedName>
</protein>
<proteinExistence type="predicted"/>
<evidence type="ECO:0000256" key="1">
    <source>
        <dbReference type="SAM" id="MobiDB-lite"/>
    </source>
</evidence>
<feature type="transmembrane region" description="Helical" evidence="2">
    <location>
        <begin position="69"/>
        <end position="89"/>
    </location>
</feature>
<sequence>MTAYVFRRATEVRAKEMLSVAERSTEAQHLPKSAAASQSPSSYALVRRAADNAVFLDSATTRYRGVPSAFLLIFIGGMALLLWPILTTANGFQELIQQGDYGWLVVDFVFLAFILAIEAAALSVVVRILRIDLFGPKEVPLVFNRKTRKVYKFIQNMPARDLSSLRNAFRYWLTAFQPWPMMLIEYEWDCLEAEYFERTTLLGNVVKTFHVLQFYVKETPDSDKVIGSFTIASPFMLGREIAMDIWEFIRCYMEEGGPVMCPGDKPAPAHPRNLWQAANTVWVGWPLVVGAAIWAANRVAQAPDLYSIDFLPFVTALVSWPFTLAIVFNWLGHKWGADVTLPPELMAEAGEPMDIKRISDEANGIAVPDVPTEKKLPSRIGKMRKSGKHR</sequence>
<dbReference type="Pfam" id="PF20455">
    <property type="entry name" value="DUF6708"/>
    <property type="match status" value="1"/>
</dbReference>
<evidence type="ECO:0000313" key="5">
    <source>
        <dbReference type="Proteomes" id="UP001500547"/>
    </source>
</evidence>
<keyword evidence="2" id="KW-1133">Transmembrane helix</keyword>
<reference evidence="5" key="1">
    <citation type="journal article" date="2019" name="Int. J. Syst. Evol. Microbiol.">
        <title>The Global Catalogue of Microorganisms (GCM) 10K type strain sequencing project: providing services to taxonomists for standard genome sequencing and annotation.</title>
        <authorList>
            <consortium name="The Broad Institute Genomics Platform"/>
            <consortium name="The Broad Institute Genome Sequencing Center for Infectious Disease"/>
            <person name="Wu L."/>
            <person name="Ma J."/>
        </authorList>
    </citation>
    <scope>NUCLEOTIDE SEQUENCE [LARGE SCALE GENOMIC DNA]</scope>
    <source>
        <strain evidence="5">JCM 18715</strain>
    </source>
</reference>
<gene>
    <name evidence="4" type="ORF">GCM10025770_38310</name>
</gene>
<comment type="caution">
    <text evidence="4">The sequence shown here is derived from an EMBL/GenBank/DDBJ whole genome shotgun (WGS) entry which is preliminary data.</text>
</comment>
<dbReference type="InterPro" id="IPR046554">
    <property type="entry name" value="DUF6708"/>
</dbReference>
<dbReference type="RefSeq" id="WP_345534718.1">
    <property type="nucleotide sequence ID" value="NZ_BAABLD010000017.1"/>
</dbReference>
<evidence type="ECO:0000256" key="2">
    <source>
        <dbReference type="SAM" id="Phobius"/>
    </source>
</evidence>
<evidence type="ECO:0000313" key="4">
    <source>
        <dbReference type="EMBL" id="GAA5172334.1"/>
    </source>
</evidence>
<evidence type="ECO:0000259" key="3">
    <source>
        <dbReference type="Pfam" id="PF20455"/>
    </source>
</evidence>
<feature type="transmembrane region" description="Helical" evidence="2">
    <location>
        <begin position="310"/>
        <end position="331"/>
    </location>
</feature>
<name>A0ABP9R730_9RHOO</name>
<accession>A0ABP9R730</accession>